<comment type="caution">
    <text evidence="12">The sequence shown here is derived from an EMBL/GenBank/DDBJ whole genome shotgun (WGS) entry which is preliminary data.</text>
</comment>
<evidence type="ECO:0000256" key="10">
    <source>
        <dbReference type="HAMAP-Rule" id="MF_00135"/>
    </source>
</evidence>
<reference evidence="12 13" key="1">
    <citation type="submission" date="2017-05" db="EMBL/GenBank/DDBJ databases">
        <title>Vagococcus spp. assemblies.</title>
        <authorList>
            <person name="Gulvik C.A."/>
        </authorList>
    </citation>
    <scope>NUCLEOTIDE SEQUENCE [LARGE SCALE GENOMIC DNA]</scope>
    <source>
        <strain evidence="12 13">LMG 24798</strain>
    </source>
</reference>
<accession>A0A430AM83</accession>
<dbReference type="AlphaFoldDB" id="A0A430AM83"/>
<dbReference type="InterPro" id="IPR001240">
    <property type="entry name" value="PRAI_dom"/>
</dbReference>
<comment type="similarity">
    <text evidence="3 10">Belongs to the TrpF family.</text>
</comment>
<keyword evidence="9 10" id="KW-0413">Isomerase</keyword>
<gene>
    <name evidence="10" type="primary">trpF</name>
    <name evidence="12" type="ORF">CBF27_13170</name>
</gene>
<evidence type="ECO:0000256" key="6">
    <source>
        <dbReference type="ARBA" id="ARBA00022605"/>
    </source>
</evidence>
<keyword evidence="13" id="KW-1185">Reference proteome</keyword>
<dbReference type="Gene3D" id="3.20.20.70">
    <property type="entry name" value="Aldolase class I"/>
    <property type="match status" value="1"/>
</dbReference>
<keyword evidence="6 10" id="KW-0028">Amino-acid biosynthesis</keyword>
<dbReference type="GO" id="GO:0004640">
    <property type="term" value="F:phosphoribosylanthranilate isomerase activity"/>
    <property type="evidence" value="ECO:0007669"/>
    <property type="project" value="UniProtKB-UniRule"/>
</dbReference>
<evidence type="ECO:0000256" key="9">
    <source>
        <dbReference type="ARBA" id="ARBA00023235"/>
    </source>
</evidence>
<evidence type="ECO:0000256" key="3">
    <source>
        <dbReference type="ARBA" id="ARBA00007571"/>
    </source>
</evidence>
<comment type="catalytic activity">
    <reaction evidence="1 10">
        <text>N-(5-phospho-beta-D-ribosyl)anthranilate = 1-(2-carboxyphenylamino)-1-deoxy-D-ribulose 5-phosphate</text>
        <dbReference type="Rhea" id="RHEA:21540"/>
        <dbReference type="ChEBI" id="CHEBI:18277"/>
        <dbReference type="ChEBI" id="CHEBI:58613"/>
        <dbReference type="EC" id="5.3.1.24"/>
    </reaction>
</comment>
<feature type="domain" description="N-(5'phosphoribosyl) anthranilate isomerase (PRAI)" evidence="11">
    <location>
        <begin position="4"/>
        <end position="200"/>
    </location>
</feature>
<comment type="pathway">
    <text evidence="2 10">Amino-acid biosynthesis; L-tryptophan biosynthesis; L-tryptophan from chorismate: step 3/5.</text>
</comment>
<dbReference type="PANTHER" id="PTHR42894">
    <property type="entry name" value="N-(5'-PHOSPHORIBOSYL)ANTHRANILATE ISOMERASE"/>
    <property type="match status" value="1"/>
</dbReference>
<dbReference type="InterPro" id="IPR011060">
    <property type="entry name" value="RibuloseP-bd_barrel"/>
</dbReference>
<dbReference type="HAMAP" id="MF_00135">
    <property type="entry name" value="PRAI"/>
    <property type="match status" value="1"/>
</dbReference>
<dbReference type="UniPathway" id="UPA00035">
    <property type="reaction ID" value="UER00042"/>
</dbReference>
<evidence type="ECO:0000313" key="12">
    <source>
        <dbReference type="EMBL" id="RSU09242.1"/>
    </source>
</evidence>
<dbReference type="EMBL" id="NGKC01000021">
    <property type="protein sequence ID" value="RSU09242.1"/>
    <property type="molecule type" value="Genomic_DNA"/>
</dbReference>
<dbReference type="NCBIfam" id="NF002300">
    <property type="entry name" value="PRK01222.1-7"/>
    <property type="match status" value="1"/>
</dbReference>
<keyword evidence="7 10" id="KW-0822">Tryptophan biosynthesis</keyword>
<dbReference type="OrthoDB" id="9786954at2"/>
<evidence type="ECO:0000313" key="13">
    <source>
        <dbReference type="Proteomes" id="UP000286773"/>
    </source>
</evidence>
<dbReference type="GO" id="GO:0000162">
    <property type="term" value="P:L-tryptophan biosynthetic process"/>
    <property type="evidence" value="ECO:0007669"/>
    <property type="project" value="UniProtKB-UniRule"/>
</dbReference>
<dbReference type="EC" id="5.3.1.24" evidence="4 10"/>
<evidence type="ECO:0000256" key="8">
    <source>
        <dbReference type="ARBA" id="ARBA00023141"/>
    </source>
</evidence>
<dbReference type="PANTHER" id="PTHR42894:SF1">
    <property type="entry name" value="N-(5'-PHOSPHORIBOSYL)ANTHRANILATE ISOMERASE"/>
    <property type="match status" value="1"/>
</dbReference>
<organism evidence="12 13">
    <name type="scientific">Vagococcus acidifermentans</name>
    <dbReference type="NCBI Taxonomy" id="564710"/>
    <lineage>
        <taxon>Bacteria</taxon>
        <taxon>Bacillati</taxon>
        <taxon>Bacillota</taxon>
        <taxon>Bacilli</taxon>
        <taxon>Lactobacillales</taxon>
        <taxon>Enterococcaceae</taxon>
        <taxon>Vagococcus</taxon>
    </lineage>
</organism>
<dbReference type="InterPro" id="IPR044643">
    <property type="entry name" value="TrpF_fam"/>
</dbReference>
<evidence type="ECO:0000256" key="2">
    <source>
        <dbReference type="ARBA" id="ARBA00004664"/>
    </source>
</evidence>
<evidence type="ECO:0000256" key="1">
    <source>
        <dbReference type="ARBA" id="ARBA00001164"/>
    </source>
</evidence>
<dbReference type="InterPro" id="IPR013785">
    <property type="entry name" value="Aldolase_TIM"/>
</dbReference>
<evidence type="ECO:0000256" key="7">
    <source>
        <dbReference type="ARBA" id="ARBA00022822"/>
    </source>
</evidence>
<sequence>MTKVKICGLTDERTVDGAVAAGVDYIGFVFAESRRRITAEHAATISKHVPKTVKKVGVFVSPSKKVLLETIDTVPLDLIQVHGTFQRTDIPGYCSLIQAINGAQTGLVSRIKKSCGDYLLLDAPAGNQPYAGGNGKTFDWSVTTEQQHQLSRRKFFVAGGLDETNVARAIRIFKPYGVDVSSGVETDGKKDIKKIQRFIQRVKEEKNV</sequence>
<dbReference type="CDD" id="cd00405">
    <property type="entry name" value="PRAI"/>
    <property type="match status" value="1"/>
</dbReference>
<dbReference type="Proteomes" id="UP000286773">
    <property type="component" value="Unassembled WGS sequence"/>
</dbReference>
<evidence type="ECO:0000259" key="11">
    <source>
        <dbReference type="Pfam" id="PF00697"/>
    </source>
</evidence>
<evidence type="ECO:0000256" key="5">
    <source>
        <dbReference type="ARBA" id="ARBA00022272"/>
    </source>
</evidence>
<dbReference type="FunFam" id="3.20.20.70:FF:000075">
    <property type="entry name" value="Tryptophan biosynthesis protein TRP1"/>
    <property type="match status" value="1"/>
</dbReference>
<evidence type="ECO:0000256" key="4">
    <source>
        <dbReference type="ARBA" id="ARBA00012572"/>
    </source>
</evidence>
<protein>
    <recommendedName>
        <fullName evidence="5 10">N-(5'-phosphoribosyl)anthranilate isomerase</fullName>
        <shortName evidence="10">PRAI</shortName>
        <ecNumber evidence="4 10">5.3.1.24</ecNumber>
    </recommendedName>
</protein>
<dbReference type="SUPFAM" id="SSF51366">
    <property type="entry name" value="Ribulose-phoshate binding barrel"/>
    <property type="match status" value="1"/>
</dbReference>
<dbReference type="Pfam" id="PF00697">
    <property type="entry name" value="PRAI"/>
    <property type="match status" value="1"/>
</dbReference>
<proteinExistence type="inferred from homology"/>
<dbReference type="RefSeq" id="WP_126815075.1">
    <property type="nucleotide sequence ID" value="NZ_NGKC01000021.1"/>
</dbReference>
<name>A0A430AM83_9ENTE</name>
<keyword evidence="8 10" id="KW-0057">Aromatic amino acid biosynthesis</keyword>